<accession>A0A1Z4MVL9</accession>
<name>A0A1Z4MVL9_9CYAN</name>
<proteinExistence type="predicted"/>
<protein>
    <submittedName>
        <fullName evidence="1">Uncharacterized protein</fullName>
    </submittedName>
</protein>
<evidence type="ECO:0000313" key="2">
    <source>
        <dbReference type="Proteomes" id="UP000218785"/>
    </source>
</evidence>
<dbReference type="Proteomes" id="UP000218785">
    <property type="component" value="Chromosome"/>
</dbReference>
<dbReference type="EMBL" id="AP018248">
    <property type="protein sequence ID" value="BAY97526.1"/>
    <property type="molecule type" value="Genomic_DNA"/>
</dbReference>
<dbReference type="AlphaFoldDB" id="A0A1Z4MVL9"/>
<gene>
    <name evidence="1" type="ORF">NIES37_14680</name>
</gene>
<sequence length="89" mass="10093">MLPIKFEILDFGLNIHNLRFKKVWLLDNSMKASKIICEINPKSKIDWLSYHHSSVKEYSPELKTGIGCGSCFTGVGGLISQLSLEWFCS</sequence>
<dbReference type="KEGG" id="ttq:NIES37_14680"/>
<evidence type="ECO:0000313" key="1">
    <source>
        <dbReference type="EMBL" id="BAY97526.1"/>
    </source>
</evidence>
<keyword evidence="2" id="KW-1185">Reference proteome</keyword>
<reference evidence="1 2" key="1">
    <citation type="submission" date="2017-06" db="EMBL/GenBank/DDBJ databases">
        <title>Genome sequencing of cyanobaciteial culture collection at National Institute for Environmental Studies (NIES).</title>
        <authorList>
            <person name="Hirose Y."/>
            <person name="Shimura Y."/>
            <person name="Fujisawa T."/>
            <person name="Nakamura Y."/>
            <person name="Kawachi M."/>
        </authorList>
    </citation>
    <scope>NUCLEOTIDE SEQUENCE [LARGE SCALE GENOMIC DNA]</scope>
    <source>
        <strain evidence="1 2">NIES-37</strain>
    </source>
</reference>
<organism evidence="1 2">
    <name type="scientific">Tolypothrix tenuis PCC 7101</name>
    <dbReference type="NCBI Taxonomy" id="231146"/>
    <lineage>
        <taxon>Bacteria</taxon>
        <taxon>Bacillati</taxon>
        <taxon>Cyanobacteriota</taxon>
        <taxon>Cyanophyceae</taxon>
        <taxon>Nostocales</taxon>
        <taxon>Tolypothrichaceae</taxon>
        <taxon>Tolypothrix</taxon>
    </lineage>
</organism>